<accession>A0A916RYS3</accession>
<comment type="caution">
    <text evidence="1">The sequence shown here is derived from an EMBL/GenBank/DDBJ whole genome shotgun (WGS) entry which is preliminary data.</text>
</comment>
<keyword evidence="2" id="KW-1185">Reference proteome</keyword>
<evidence type="ECO:0000313" key="2">
    <source>
        <dbReference type="Proteomes" id="UP000636264"/>
    </source>
</evidence>
<dbReference type="RefSeq" id="WP_188722156.1">
    <property type="nucleotide sequence ID" value="NZ_BMIF01000011.1"/>
</dbReference>
<name>A0A916RYS3_9HYPH</name>
<dbReference type="AlphaFoldDB" id="A0A916RYS3"/>
<sequence>MSFVKCFDDVGCETFVLMDRNGDVDTHFLRKVCKDKDGNTTVTDMELDGITAYQVTGTVYPAFDERDCETITMMDQQTDGTVVYFLRKVCKQLDGTTKTFDLQLDGQKPYAVSAKGKVYPAFDRSDCETFILTDVLDDGSEHPFLRKICKGLDGEITTTDFELDGTQTYAVVGTVVPPSSGGDCAATVNVIQLYDIAPKNGVILDEADAKKICGVPFLRHYTYDCEGKVDGTPNDTDMDGNPYKAVKAVAAVGNGIPSVKHVVWPSEGFVLHEQDNGENKNFWLRVKHPRTGDVGSIKFFTNQKVGSGGCGNQDSKKLSVNAPVSGGNLNNVWTKHPSNGSKFRFEPDEVVRQMDMFRLEFLDLDTFEGIWGLTPWPDEIVDSEGSKDLLQTDKSVGAIRSSKDNVHVFAYYYEIPDVIEHFYHNTGGGTACHAPSFVGFTIEPGPCCTGCGGEEEEQQQEQEQSGSISRCAEQLTIGMMDVGNQDNMRVEFTVPPAGYDLVSAKIECLGGEAMLETGGVAQKIVVGRSVSWQAPGSGQILSPIKITVKDVPIKQHSFVTWIARSKGEGPVELCDLTPEGTPVTSIFDPKVYSTTRTLDNGVTVSVVNAASSDFTNFPLYSNPDASGKFPDVKMTFSQPVDFEMEVYLFTTYNNNPVHAAKIPEGIKVEVLDAEYVAFAASTRILRALKRFDTGAAAAMAKLTGTQVTELVFTDTGNPNQITKGFAINSLKVTAKSGGSVKFRRYTTYDVGGNVMCVRDETLDGRPYQIKGKVGICN</sequence>
<organism evidence="1 2">
    <name type="scientific">Nitratireductor aestuarii</name>
    <dbReference type="NCBI Taxonomy" id="1735103"/>
    <lineage>
        <taxon>Bacteria</taxon>
        <taxon>Pseudomonadati</taxon>
        <taxon>Pseudomonadota</taxon>
        <taxon>Alphaproteobacteria</taxon>
        <taxon>Hyphomicrobiales</taxon>
        <taxon>Phyllobacteriaceae</taxon>
        <taxon>Nitratireductor</taxon>
    </lineage>
</organism>
<reference evidence="1" key="2">
    <citation type="submission" date="2020-09" db="EMBL/GenBank/DDBJ databases">
        <authorList>
            <person name="Sun Q."/>
            <person name="Zhou Y."/>
        </authorList>
    </citation>
    <scope>NUCLEOTIDE SEQUENCE</scope>
    <source>
        <strain evidence="1">CGMCC 1.15320</strain>
    </source>
</reference>
<protein>
    <submittedName>
        <fullName evidence="1">Uncharacterized protein</fullName>
    </submittedName>
</protein>
<proteinExistence type="predicted"/>
<dbReference type="Proteomes" id="UP000636264">
    <property type="component" value="Unassembled WGS sequence"/>
</dbReference>
<reference evidence="1" key="1">
    <citation type="journal article" date="2014" name="Int. J. Syst. Evol. Microbiol.">
        <title>Complete genome sequence of Corynebacterium casei LMG S-19264T (=DSM 44701T), isolated from a smear-ripened cheese.</title>
        <authorList>
            <consortium name="US DOE Joint Genome Institute (JGI-PGF)"/>
            <person name="Walter F."/>
            <person name="Albersmeier A."/>
            <person name="Kalinowski J."/>
            <person name="Ruckert C."/>
        </authorList>
    </citation>
    <scope>NUCLEOTIDE SEQUENCE</scope>
    <source>
        <strain evidence="1">CGMCC 1.15320</strain>
    </source>
</reference>
<evidence type="ECO:0000313" key="1">
    <source>
        <dbReference type="EMBL" id="GGA76017.1"/>
    </source>
</evidence>
<dbReference type="EMBL" id="BMIF01000011">
    <property type="protein sequence ID" value="GGA76017.1"/>
    <property type="molecule type" value="Genomic_DNA"/>
</dbReference>
<gene>
    <name evidence="1" type="ORF">GCM10011385_32520</name>
</gene>